<organism evidence="1">
    <name type="scientific">uncultured Coleofasciculus sp</name>
    <dbReference type="NCBI Taxonomy" id="1267456"/>
    <lineage>
        <taxon>Bacteria</taxon>
        <taxon>Bacillati</taxon>
        <taxon>Cyanobacteriota</taxon>
        <taxon>Cyanophyceae</taxon>
        <taxon>Coleofasciculales</taxon>
        <taxon>Coleofasciculaceae</taxon>
        <taxon>Coleofasciculus</taxon>
        <taxon>environmental samples</taxon>
    </lineage>
</organism>
<sequence>MATVGNIIKTKADGTCSTGSVKNLSLQVIDEMNLLIPNVLVSFDDLDVSGNQATVNFFLQPKAKEALRRAIRNKGKTLTLTSAYRTVVQQHILFSWQGSE</sequence>
<proteinExistence type="predicted"/>
<dbReference type="EMBL" id="CADCTM010000795">
    <property type="protein sequence ID" value="CAA9293713.1"/>
    <property type="molecule type" value="Genomic_DNA"/>
</dbReference>
<dbReference type="AlphaFoldDB" id="A0A6J4K287"/>
<reference evidence="1" key="1">
    <citation type="submission" date="2020-02" db="EMBL/GenBank/DDBJ databases">
        <authorList>
            <person name="Meier V. D."/>
        </authorList>
    </citation>
    <scope>NUCLEOTIDE SEQUENCE</scope>
    <source>
        <strain evidence="1">AVDCRST_MAG92</strain>
    </source>
</reference>
<accession>A0A6J4K287</accession>
<name>A0A6J4K287_9CYAN</name>
<protein>
    <submittedName>
        <fullName evidence="1">Uncharacterized protein</fullName>
    </submittedName>
</protein>
<evidence type="ECO:0000313" key="1">
    <source>
        <dbReference type="EMBL" id="CAA9293713.1"/>
    </source>
</evidence>
<gene>
    <name evidence="1" type="ORF">AVDCRST_MAG92-4524</name>
</gene>